<dbReference type="Proteomes" id="UP001476247">
    <property type="component" value="Unassembled WGS sequence"/>
</dbReference>
<sequence length="312" mass="35433">MISPIAALYITSGFLEITACVLIAVKTYYKPKKIRCILLLFSVLTLPASAVNILNYTGILPNKWNSFSYLVSTTFMLTLHFWLNLDIGKLLRVGSVQYRNPLVLAGVITLSGSLLCLTCQTIILLVRDDEYPIKPAFVTGVTFAIFCDAATYLYSFSALINLRSQRVHEGQSRTTSLGVWFLLIQFLWYGAFGVLYVWFFCQTFEYFNTLLVFDYILRFILCLMFTWSPPRFVIEFMSGRFFSSLSQKSHSQGAGDTGSTFAITTDAKENGSSFGDNQELEQYTRNNINVNDLENPRANMYYPRNPTAMVRP</sequence>
<feature type="transmembrane region" description="Helical" evidence="1">
    <location>
        <begin position="37"/>
        <end position="54"/>
    </location>
</feature>
<evidence type="ECO:0000313" key="3">
    <source>
        <dbReference type="Proteomes" id="UP001476247"/>
    </source>
</evidence>
<feature type="transmembrane region" description="Helical" evidence="1">
    <location>
        <begin position="6"/>
        <end position="25"/>
    </location>
</feature>
<feature type="transmembrane region" description="Helical" evidence="1">
    <location>
        <begin position="177"/>
        <end position="200"/>
    </location>
</feature>
<accession>A0ABP9YBP2</accession>
<name>A0ABP9YBP2_9FUNG</name>
<dbReference type="EMBL" id="BAABUJ010000034">
    <property type="protein sequence ID" value="GAA5804384.1"/>
    <property type="molecule type" value="Genomic_DNA"/>
</dbReference>
<gene>
    <name evidence="2" type="ORF">HPULCUR_009873</name>
</gene>
<keyword evidence="1" id="KW-0812">Transmembrane</keyword>
<keyword evidence="1" id="KW-0472">Membrane</keyword>
<keyword evidence="3" id="KW-1185">Reference proteome</keyword>
<feature type="transmembrane region" description="Helical" evidence="1">
    <location>
        <begin position="137"/>
        <end position="156"/>
    </location>
</feature>
<feature type="transmembrane region" description="Helical" evidence="1">
    <location>
        <begin position="66"/>
        <end position="83"/>
    </location>
</feature>
<evidence type="ECO:0000256" key="1">
    <source>
        <dbReference type="SAM" id="Phobius"/>
    </source>
</evidence>
<keyword evidence="1" id="KW-1133">Transmembrane helix</keyword>
<evidence type="ECO:0000313" key="2">
    <source>
        <dbReference type="EMBL" id="GAA5804384.1"/>
    </source>
</evidence>
<comment type="caution">
    <text evidence="2">The sequence shown here is derived from an EMBL/GenBank/DDBJ whole genome shotgun (WGS) entry which is preliminary data.</text>
</comment>
<feature type="transmembrane region" description="Helical" evidence="1">
    <location>
        <begin position="103"/>
        <end position="125"/>
    </location>
</feature>
<reference evidence="2 3" key="1">
    <citation type="submission" date="2024-04" db="EMBL/GenBank/DDBJ databases">
        <title>genome sequences of Mucor flavus KT1a and Helicostylum pulchrum KT1b strains isolation_sourced from the surface of a dry-aged beef.</title>
        <authorList>
            <person name="Toyotome T."/>
            <person name="Hosono M."/>
            <person name="Torimaru M."/>
            <person name="Fukuda K."/>
            <person name="Mikami N."/>
        </authorList>
    </citation>
    <scope>NUCLEOTIDE SEQUENCE [LARGE SCALE GENOMIC DNA]</scope>
    <source>
        <strain evidence="2 3">KT1b</strain>
    </source>
</reference>
<protein>
    <submittedName>
        <fullName evidence="2">Uncharacterized protein</fullName>
    </submittedName>
</protein>
<proteinExistence type="predicted"/>
<feature type="transmembrane region" description="Helical" evidence="1">
    <location>
        <begin position="206"/>
        <end position="227"/>
    </location>
</feature>
<organism evidence="2 3">
    <name type="scientific">Helicostylum pulchrum</name>
    <dbReference type="NCBI Taxonomy" id="562976"/>
    <lineage>
        <taxon>Eukaryota</taxon>
        <taxon>Fungi</taxon>
        <taxon>Fungi incertae sedis</taxon>
        <taxon>Mucoromycota</taxon>
        <taxon>Mucoromycotina</taxon>
        <taxon>Mucoromycetes</taxon>
        <taxon>Mucorales</taxon>
        <taxon>Mucorineae</taxon>
        <taxon>Mucoraceae</taxon>
        <taxon>Helicostylum</taxon>
    </lineage>
</organism>